<sequence>MSTLESMHTHATHSISFRTGDLLQPIATHQRYIGTDRLTTLPRKPAGLTCDSEDGPFATEVGPMAVCVIEVGS</sequence>
<dbReference type="RefSeq" id="WP_409123902.1">
    <property type="nucleotide sequence ID" value="NZ_JBJVNI010000034.1"/>
</dbReference>
<evidence type="ECO:0000313" key="1">
    <source>
        <dbReference type="EMBL" id="MFM9615324.1"/>
    </source>
</evidence>
<dbReference type="Proteomes" id="UP001631957">
    <property type="component" value="Unassembled WGS sequence"/>
</dbReference>
<protein>
    <submittedName>
        <fullName evidence="1">Uncharacterized protein</fullName>
    </submittedName>
</protein>
<gene>
    <name evidence="1" type="ORF">ACKI18_42390</name>
</gene>
<organism evidence="1 2">
    <name type="scientific">Streptomyces niveiscabiei</name>
    <dbReference type="NCBI Taxonomy" id="164115"/>
    <lineage>
        <taxon>Bacteria</taxon>
        <taxon>Bacillati</taxon>
        <taxon>Actinomycetota</taxon>
        <taxon>Actinomycetes</taxon>
        <taxon>Kitasatosporales</taxon>
        <taxon>Streptomycetaceae</taxon>
        <taxon>Streptomyces</taxon>
    </lineage>
</organism>
<proteinExistence type="predicted"/>
<comment type="caution">
    <text evidence="1">The sequence shown here is derived from an EMBL/GenBank/DDBJ whole genome shotgun (WGS) entry which is preliminary data.</text>
</comment>
<accession>A0ABW9I4N6</accession>
<name>A0ABW9I4N6_9ACTN</name>
<feature type="non-terminal residue" evidence="1">
    <location>
        <position position="73"/>
    </location>
</feature>
<dbReference type="EMBL" id="JBJVNI010000034">
    <property type="protein sequence ID" value="MFM9615324.1"/>
    <property type="molecule type" value="Genomic_DNA"/>
</dbReference>
<keyword evidence="2" id="KW-1185">Reference proteome</keyword>
<reference evidence="1 2" key="1">
    <citation type="submission" date="2024-12" db="EMBL/GenBank/DDBJ databases">
        <title>Forecasting of Potato common scab and diversities of Pathogenic streptomyces spp. in china.</title>
        <authorList>
            <person name="Handique U."/>
            <person name="Wu J."/>
        </authorList>
    </citation>
    <scope>NUCLEOTIDE SEQUENCE [LARGE SCALE GENOMIC DNA]</scope>
    <source>
        <strain evidence="1 2">ZRIMU1530</strain>
    </source>
</reference>
<evidence type="ECO:0000313" key="2">
    <source>
        <dbReference type="Proteomes" id="UP001631957"/>
    </source>
</evidence>